<dbReference type="InterPro" id="IPR001077">
    <property type="entry name" value="COMT_C"/>
</dbReference>
<organism evidence="2 3">
    <name type="scientific">Paspalum notatum var. saurae</name>
    <dbReference type="NCBI Taxonomy" id="547442"/>
    <lineage>
        <taxon>Eukaryota</taxon>
        <taxon>Viridiplantae</taxon>
        <taxon>Streptophyta</taxon>
        <taxon>Embryophyta</taxon>
        <taxon>Tracheophyta</taxon>
        <taxon>Spermatophyta</taxon>
        <taxon>Magnoliopsida</taxon>
        <taxon>Liliopsida</taxon>
        <taxon>Poales</taxon>
        <taxon>Poaceae</taxon>
        <taxon>PACMAD clade</taxon>
        <taxon>Panicoideae</taxon>
        <taxon>Andropogonodae</taxon>
        <taxon>Paspaleae</taxon>
        <taxon>Paspalinae</taxon>
        <taxon>Paspalum</taxon>
    </lineage>
</organism>
<sequence>MFKQTHGRAIWQMTKLNPTFDAVVNDGLASDSQLIMQSPEIFDGIISLVDVGGAIGMLRSRPSRRRSVGCWILRLSLARLQLVIARKLSVCFC</sequence>
<dbReference type="GO" id="GO:0008171">
    <property type="term" value="F:O-methyltransferase activity"/>
    <property type="evidence" value="ECO:0007669"/>
    <property type="project" value="InterPro"/>
</dbReference>
<gene>
    <name evidence="2" type="ORF">U9M48_002542</name>
</gene>
<evidence type="ECO:0000313" key="2">
    <source>
        <dbReference type="EMBL" id="WVZ51390.1"/>
    </source>
</evidence>
<name>A0AAQ3SJ53_PASNO</name>
<protein>
    <recommendedName>
        <fullName evidence="1">O-methyltransferase C-terminal domain-containing protein</fullName>
    </recommendedName>
</protein>
<dbReference type="Pfam" id="PF00891">
    <property type="entry name" value="Methyltransf_2"/>
    <property type="match status" value="1"/>
</dbReference>
<accession>A0AAQ3SJ53</accession>
<proteinExistence type="predicted"/>
<evidence type="ECO:0000313" key="3">
    <source>
        <dbReference type="Proteomes" id="UP001341281"/>
    </source>
</evidence>
<reference evidence="2 3" key="1">
    <citation type="submission" date="2024-02" db="EMBL/GenBank/DDBJ databases">
        <title>High-quality chromosome-scale genome assembly of Pensacola bahiagrass (Paspalum notatum Flugge var. saurae).</title>
        <authorList>
            <person name="Vega J.M."/>
            <person name="Podio M."/>
            <person name="Orjuela J."/>
            <person name="Siena L.A."/>
            <person name="Pessino S.C."/>
            <person name="Combes M.C."/>
            <person name="Mariac C."/>
            <person name="Albertini E."/>
            <person name="Pupilli F."/>
            <person name="Ortiz J.P.A."/>
            <person name="Leblanc O."/>
        </authorList>
    </citation>
    <scope>NUCLEOTIDE SEQUENCE [LARGE SCALE GENOMIC DNA]</scope>
    <source>
        <strain evidence="2">R1</strain>
        <tissue evidence="2">Leaf</tissue>
    </source>
</reference>
<evidence type="ECO:0000259" key="1">
    <source>
        <dbReference type="Pfam" id="PF00891"/>
    </source>
</evidence>
<dbReference type="EMBL" id="CP144745">
    <property type="protein sequence ID" value="WVZ51390.1"/>
    <property type="molecule type" value="Genomic_DNA"/>
</dbReference>
<dbReference type="Proteomes" id="UP001341281">
    <property type="component" value="Chromosome 01"/>
</dbReference>
<feature type="domain" description="O-methyltransferase C-terminal" evidence="1">
    <location>
        <begin position="1"/>
        <end position="58"/>
    </location>
</feature>
<dbReference type="Gene3D" id="3.40.50.150">
    <property type="entry name" value="Vaccinia Virus protein VP39"/>
    <property type="match status" value="1"/>
</dbReference>
<keyword evidence="3" id="KW-1185">Reference proteome</keyword>
<dbReference type="InterPro" id="IPR029063">
    <property type="entry name" value="SAM-dependent_MTases_sf"/>
</dbReference>
<dbReference type="AlphaFoldDB" id="A0AAQ3SJ53"/>